<dbReference type="InterPro" id="IPR005119">
    <property type="entry name" value="LysR_subst-bd"/>
</dbReference>
<dbReference type="PANTHER" id="PTHR30419">
    <property type="entry name" value="HTH-TYPE TRANSCRIPTIONAL REGULATOR YBHD"/>
    <property type="match status" value="1"/>
</dbReference>
<dbReference type="PANTHER" id="PTHR30419:SF31">
    <property type="entry name" value="BLR3139 PROTEIN"/>
    <property type="match status" value="1"/>
</dbReference>
<dbReference type="GO" id="GO:0003700">
    <property type="term" value="F:DNA-binding transcription factor activity"/>
    <property type="evidence" value="ECO:0007669"/>
    <property type="project" value="InterPro"/>
</dbReference>
<feature type="domain" description="HTH lysR-type" evidence="5">
    <location>
        <begin position="1"/>
        <end position="58"/>
    </location>
</feature>
<name>A0A1J7C6L4_9ACTN</name>
<dbReference type="PRINTS" id="PR00039">
    <property type="entry name" value="HTHLYSR"/>
</dbReference>
<dbReference type="STRING" id="1428644.BIV57_12300"/>
<dbReference type="RefSeq" id="WP_071656842.1">
    <property type="nucleotide sequence ID" value="NZ_MLCF01000061.1"/>
</dbReference>
<organism evidence="6 7">
    <name type="scientific">Mangrovactinospora gilvigrisea</name>
    <dbReference type="NCBI Taxonomy" id="1428644"/>
    <lineage>
        <taxon>Bacteria</taxon>
        <taxon>Bacillati</taxon>
        <taxon>Actinomycetota</taxon>
        <taxon>Actinomycetes</taxon>
        <taxon>Kitasatosporales</taxon>
        <taxon>Streptomycetaceae</taxon>
        <taxon>Mangrovactinospora</taxon>
    </lineage>
</organism>
<evidence type="ECO:0000313" key="6">
    <source>
        <dbReference type="EMBL" id="OIV37208.1"/>
    </source>
</evidence>
<evidence type="ECO:0000256" key="3">
    <source>
        <dbReference type="ARBA" id="ARBA00023125"/>
    </source>
</evidence>
<evidence type="ECO:0000256" key="2">
    <source>
        <dbReference type="ARBA" id="ARBA00023015"/>
    </source>
</evidence>
<comment type="caution">
    <text evidence="6">The sequence shown here is derived from an EMBL/GenBank/DDBJ whole genome shotgun (WGS) entry which is preliminary data.</text>
</comment>
<keyword evidence="7" id="KW-1185">Reference proteome</keyword>
<proteinExistence type="inferred from homology"/>
<dbReference type="Gene3D" id="1.10.10.10">
    <property type="entry name" value="Winged helix-like DNA-binding domain superfamily/Winged helix DNA-binding domain"/>
    <property type="match status" value="1"/>
</dbReference>
<evidence type="ECO:0000256" key="1">
    <source>
        <dbReference type="ARBA" id="ARBA00009437"/>
    </source>
</evidence>
<gene>
    <name evidence="6" type="ORF">BIV57_12300</name>
</gene>
<dbReference type="SUPFAM" id="SSF53850">
    <property type="entry name" value="Periplasmic binding protein-like II"/>
    <property type="match status" value="1"/>
</dbReference>
<dbReference type="GO" id="GO:0005829">
    <property type="term" value="C:cytosol"/>
    <property type="evidence" value="ECO:0007669"/>
    <property type="project" value="TreeGrafter"/>
</dbReference>
<accession>A0A1J7C6L4</accession>
<dbReference type="InterPro" id="IPR000847">
    <property type="entry name" value="LysR_HTH_N"/>
</dbReference>
<evidence type="ECO:0000256" key="4">
    <source>
        <dbReference type="ARBA" id="ARBA00023163"/>
    </source>
</evidence>
<dbReference type="GO" id="GO:0003677">
    <property type="term" value="F:DNA binding"/>
    <property type="evidence" value="ECO:0007669"/>
    <property type="project" value="UniProtKB-KW"/>
</dbReference>
<protein>
    <recommendedName>
        <fullName evidence="5">HTH lysR-type domain-containing protein</fullName>
    </recommendedName>
</protein>
<dbReference type="PROSITE" id="PS50931">
    <property type="entry name" value="HTH_LYSR"/>
    <property type="match status" value="1"/>
</dbReference>
<dbReference type="FunFam" id="1.10.10.10:FF:000001">
    <property type="entry name" value="LysR family transcriptional regulator"/>
    <property type="match status" value="1"/>
</dbReference>
<sequence>MELRQLEYFVAVAEERHFTRAAARLHIAQSGLSAAVRTLERELGAELFARTTRRVELTDAGRALLGEARRTLASAEAAREAVAAVTGLLSGTLTVGAEQCMGTLDPVSLLADFRTRHPGVAVQLEQAGTGRLAAEVRAGRMDVAFVASDAATGTQLDGLALHPLAESPMVLLCRPDHPLAAAERPVPCERLAGGVFVDLHPDWGSRRVAEAAFAAAGVPRRVAMEVNDVHALVVLVGRGLGAAVVPRPVADKEVARELGLRAVPLEGAPVWRVSVATAAPRTAGSAAGRALLAAIRERLLPVSAHSDLRRSGAVA</sequence>
<dbReference type="InterPro" id="IPR050950">
    <property type="entry name" value="HTH-type_LysR_regulators"/>
</dbReference>
<keyword evidence="4" id="KW-0804">Transcription</keyword>
<keyword evidence="3" id="KW-0238">DNA-binding</keyword>
<dbReference type="Gene3D" id="3.40.190.290">
    <property type="match status" value="1"/>
</dbReference>
<dbReference type="SUPFAM" id="SSF46785">
    <property type="entry name" value="Winged helix' DNA-binding domain"/>
    <property type="match status" value="1"/>
</dbReference>
<dbReference type="InterPro" id="IPR036388">
    <property type="entry name" value="WH-like_DNA-bd_sf"/>
</dbReference>
<evidence type="ECO:0000259" key="5">
    <source>
        <dbReference type="PROSITE" id="PS50931"/>
    </source>
</evidence>
<keyword evidence="2" id="KW-0805">Transcription regulation</keyword>
<reference evidence="6 7" key="1">
    <citation type="submission" date="2016-10" db="EMBL/GenBank/DDBJ databases">
        <title>Genome sequence of Streptomyces gilvigriseus MUSC 26.</title>
        <authorList>
            <person name="Lee L.-H."/>
            <person name="Ser H.-L."/>
        </authorList>
    </citation>
    <scope>NUCLEOTIDE SEQUENCE [LARGE SCALE GENOMIC DNA]</scope>
    <source>
        <strain evidence="6 7">MUSC 26</strain>
    </source>
</reference>
<evidence type="ECO:0000313" key="7">
    <source>
        <dbReference type="Proteomes" id="UP000243342"/>
    </source>
</evidence>
<dbReference type="Pfam" id="PF00126">
    <property type="entry name" value="HTH_1"/>
    <property type="match status" value="1"/>
</dbReference>
<dbReference type="EMBL" id="MLCF01000061">
    <property type="protein sequence ID" value="OIV37208.1"/>
    <property type="molecule type" value="Genomic_DNA"/>
</dbReference>
<dbReference type="InterPro" id="IPR036390">
    <property type="entry name" value="WH_DNA-bd_sf"/>
</dbReference>
<comment type="similarity">
    <text evidence="1">Belongs to the LysR transcriptional regulatory family.</text>
</comment>
<dbReference type="AlphaFoldDB" id="A0A1J7C6L4"/>
<dbReference type="OrthoDB" id="3181812at2"/>
<dbReference type="Pfam" id="PF03466">
    <property type="entry name" value="LysR_substrate"/>
    <property type="match status" value="1"/>
</dbReference>
<dbReference type="Proteomes" id="UP000243342">
    <property type="component" value="Unassembled WGS sequence"/>
</dbReference>